<name>A0A8S9NHE8_BRACR</name>
<dbReference type="AlphaFoldDB" id="A0A8S9NHE8"/>
<comment type="caution">
    <text evidence="1">The sequence shown here is derived from an EMBL/GenBank/DDBJ whole genome shotgun (WGS) entry which is preliminary data.</text>
</comment>
<sequence>MYDLELIILTHRHKLSLSLSIVITGACRRSPERHWSSWIWSLQNNNQKIVGDGFADVVGENRLDMETSTNIENNRLAAPGRIDRQTAPLDCSSPILAPFFMLLPLALQFSPDLK</sequence>
<proteinExistence type="predicted"/>
<evidence type="ECO:0000313" key="2">
    <source>
        <dbReference type="Proteomes" id="UP000712600"/>
    </source>
</evidence>
<dbReference type="Proteomes" id="UP000712600">
    <property type="component" value="Unassembled WGS sequence"/>
</dbReference>
<organism evidence="1 2">
    <name type="scientific">Brassica cretica</name>
    <name type="common">Mustard</name>
    <dbReference type="NCBI Taxonomy" id="69181"/>
    <lineage>
        <taxon>Eukaryota</taxon>
        <taxon>Viridiplantae</taxon>
        <taxon>Streptophyta</taxon>
        <taxon>Embryophyta</taxon>
        <taxon>Tracheophyta</taxon>
        <taxon>Spermatophyta</taxon>
        <taxon>Magnoliopsida</taxon>
        <taxon>eudicotyledons</taxon>
        <taxon>Gunneridae</taxon>
        <taxon>Pentapetalae</taxon>
        <taxon>rosids</taxon>
        <taxon>malvids</taxon>
        <taxon>Brassicales</taxon>
        <taxon>Brassicaceae</taxon>
        <taxon>Brassiceae</taxon>
        <taxon>Brassica</taxon>
    </lineage>
</organism>
<protein>
    <submittedName>
        <fullName evidence="1">Uncharacterized protein</fullName>
    </submittedName>
</protein>
<reference evidence="1" key="1">
    <citation type="submission" date="2019-12" db="EMBL/GenBank/DDBJ databases">
        <title>Genome sequencing and annotation of Brassica cretica.</title>
        <authorList>
            <person name="Studholme D.J."/>
            <person name="Sarris P."/>
        </authorList>
    </citation>
    <scope>NUCLEOTIDE SEQUENCE</scope>
    <source>
        <strain evidence="1">PFS-109/04</strain>
        <tissue evidence="1">Leaf</tissue>
    </source>
</reference>
<evidence type="ECO:0000313" key="1">
    <source>
        <dbReference type="EMBL" id="KAF3501288.1"/>
    </source>
</evidence>
<dbReference type="EMBL" id="QGKX02001621">
    <property type="protein sequence ID" value="KAF3501288.1"/>
    <property type="molecule type" value="Genomic_DNA"/>
</dbReference>
<accession>A0A8S9NHE8</accession>
<gene>
    <name evidence="1" type="ORF">F2Q69_00042607</name>
</gene>